<dbReference type="GO" id="GO:0042147">
    <property type="term" value="P:retrograde transport, endosome to Golgi"/>
    <property type="evidence" value="ECO:0007669"/>
    <property type="project" value="InterPro"/>
</dbReference>
<protein>
    <recommendedName>
        <fullName evidence="3">Vacuolar protein sorting-associated protein 54</fullName>
    </recommendedName>
</protein>
<feature type="region of interest" description="Disordered" evidence="8">
    <location>
        <begin position="676"/>
        <end position="711"/>
    </location>
</feature>
<dbReference type="GO" id="GO:0015031">
    <property type="term" value="P:protein transport"/>
    <property type="evidence" value="ECO:0007669"/>
    <property type="project" value="UniProtKB-KW"/>
</dbReference>
<evidence type="ECO:0000256" key="3">
    <source>
        <dbReference type="ARBA" id="ARBA00017665"/>
    </source>
</evidence>
<feature type="compositionally biased region" description="Polar residues" evidence="8">
    <location>
        <begin position="917"/>
        <end position="930"/>
    </location>
</feature>
<dbReference type="Gene3D" id="1.20.1280.130">
    <property type="match status" value="1"/>
</dbReference>
<dbReference type="GO" id="GO:0005829">
    <property type="term" value="C:cytosol"/>
    <property type="evidence" value="ECO:0007669"/>
    <property type="project" value="GOC"/>
</dbReference>
<evidence type="ECO:0000259" key="10">
    <source>
        <dbReference type="Pfam" id="PF10475"/>
    </source>
</evidence>
<comment type="subcellular location">
    <subcellularLocation>
        <location evidence="1">Golgi apparatus</location>
        <location evidence="1">trans-Golgi network</location>
    </subcellularLocation>
</comment>
<keyword evidence="5" id="KW-0653">Protein transport</keyword>
<proteinExistence type="inferred from homology"/>
<evidence type="ECO:0000313" key="11">
    <source>
        <dbReference type="EMBL" id="KAF0523877.1"/>
    </source>
</evidence>
<keyword evidence="4" id="KW-0813">Transport</keyword>
<comment type="caution">
    <text evidence="11">The sequence shown here is derived from an EMBL/GenBank/DDBJ whole genome shotgun (WGS) entry which is preliminary data.</text>
</comment>
<evidence type="ECO:0000259" key="9">
    <source>
        <dbReference type="Pfam" id="PF07928"/>
    </source>
</evidence>
<evidence type="ECO:0000256" key="6">
    <source>
        <dbReference type="ARBA" id="ARBA00023034"/>
    </source>
</evidence>
<keyword evidence="12" id="KW-1185">Reference proteome</keyword>
<keyword evidence="7" id="KW-0175">Coiled coil</keyword>
<dbReference type="InterPro" id="IPR019515">
    <property type="entry name" value="VPS54_N"/>
</dbReference>
<gene>
    <name evidence="11" type="ORF">F8M41_015263</name>
</gene>
<evidence type="ECO:0000313" key="12">
    <source>
        <dbReference type="Proteomes" id="UP000439903"/>
    </source>
</evidence>
<evidence type="ECO:0000256" key="2">
    <source>
        <dbReference type="ARBA" id="ARBA00009150"/>
    </source>
</evidence>
<feature type="region of interest" description="Disordered" evidence="8">
    <location>
        <begin position="743"/>
        <end position="767"/>
    </location>
</feature>
<keyword evidence="6" id="KW-0333">Golgi apparatus</keyword>
<organism evidence="11 12">
    <name type="scientific">Gigaspora margarita</name>
    <dbReference type="NCBI Taxonomy" id="4874"/>
    <lineage>
        <taxon>Eukaryota</taxon>
        <taxon>Fungi</taxon>
        <taxon>Fungi incertae sedis</taxon>
        <taxon>Mucoromycota</taxon>
        <taxon>Glomeromycotina</taxon>
        <taxon>Glomeromycetes</taxon>
        <taxon>Diversisporales</taxon>
        <taxon>Gigasporaceae</taxon>
        <taxon>Gigaspora</taxon>
    </lineage>
</organism>
<comment type="similarity">
    <text evidence="2">Belongs to the VPS54 family.</text>
</comment>
<evidence type="ECO:0000256" key="8">
    <source>
        <dbReference type="SAM" id="MobiDB-lite"/>
    </source>
</evidence>
<dbReference type="PANTHER" id="PTHR12965:SF0">
    <property type="entry name" value="VACUOLAR PROTEIN SORTING-ASSOCIATED PROTEIN 54"/>
    <property type="match status" value="1"/>
</dbReference>
<dbReference type="GO" id="GO:0000938">
    <property type="term" value="C:GARP complex"/>
    <property type="evidence" value="ECO:0007669"/>
    <property type="project" value="InterPro"/>
</dbReference>
<name>A0A8H4ENJ8_GIGMA</name>
<dbReference type="InterPro" id="IPR012501">
    <property type="entry name" value="Vps54_C"/>
</dbReference>
<dbReference type="EMBL" id="WTPW01000318">
    <property type="protein sequence ID" value="KAF0523877.1"/>
    <property type="molecule type" value="Genomic_DNA"/>
</dbReference>
<dbReference type="PANTHER" id="PTHR12965">
    <property type="entry name" value="VACUOLAR PROTEIN SORTING 54"/>
    <property type="match status" value="1"/>
</dbReference>
<evidence type="ECO:0000256" key="4">
    <source>
        <dbReference type="ARBA" id="ARBA00022448"/>
    </source>
</evidence>
<dbReference type="InterPro" id="IPR039745">
    <property type="entry name" value="Vps54"/>
</dbReference>
<feature type="compositionally biased region" description="Low complexity" evidence="8">
    <location>
        <begin position="43"/>
        <end position="64"/>
    </location>
</feature>
<reference evidence="11 12" key="1">
    <citation type="journal article" date="2019" name="Environ. Microbiol.">
        <title>At the nexus of three kingdoms: the genome of the mycorrhizal fungus Gigaspora margarita provides insights into plant, endobacterial and fungal interactions.</title>
        <authorList>
            <person name="Venice F."/>
            <person name="Ghignone S."/>
            <person name="Salvioli di Fossalunga A."/>
            <person name="Amselem J."/>
            <person name="Novero M."/>
            <person name="Xianan X."/>
            <person name="Sedzielewska Toro K."/>
            <person name="Morin E."/>
            <person name="Lipzen A."/>
            <person name="Grigoriev I.V."/>
            <person name="Henrissat B."/>
            <person name="Martin F.M."/>
            <person name="Bonfante P."/>
        </authorList>
    </citation>
    <scope>NUCLEOTIDE SEQUENCE [LARGE SCALE GENOMIC DNA]</scope>
    <source>
        <strain evidence="11 12">BEG34</strain>
    </source>
</reference>
<feature type="domain" description="Vacuolar protein sorting-associated protein 54 C-terminal" evidence="9">
    <location>
        <begin position="955"/>
        <end position="1086"/>
    </location>
</feature>
<dbReference type="Proteomes" id="UP000439903">
    <property type="component" value="Unassembled WGS sequence"/>
</dbReference>
<feature type="domain" description="Vacuolar protein sorting-associated protein 54 N-terminal" evidence="10">
    <location>
        <begin position="255"/>
        <end position="419"/>
    </location>
</feature>
<dbReference type="AlphaFoldDB" id="A0A8H4ENJ8"/>
<evidence type="ECO:0000256" key="5">
    <source>
        <dbReference type="ARBA" id="ARBA00022927"/>
    </source>
</evidence>
<dbReference type="Gene3D" id="6.10.250.860">
    <property type="match status" value="1"/>
</dbReference>
<dbReference type="Pfam" id="PF10475">
    <property type="entry name" value="Vps54_N"/>
    <property type="match status" value="1"/>
</dbReference>
<dbReference type="GO" id="GO:0006896">
    <property type="term" value="P:Golgi to vacuole transport"/>
    <property type="evidence" value="ECO:0007669"/>
    <property type="project" value="TreeGrafter"/>
</dbReference>
<evidence type="ECO:0000256" key="1">
    <source>
        <dbReference type="ARBA" id="ARBA00004601"/>
    </source>
</evidence>
<feature type="region of interest" description="Disordered" evidence="8">
    <location>
        <begin position="1"/>
        <end position="64"/>
    </location>
</feature>
<evidence type="ECO:0000256" key="7">
    <source>
        <dbReference type="ARBA" id="ARBA00023054"/>
    </source>
</evidence>
<feature type="compositionally biased region" description="Polar residues" evidence="8">
    <location>
        <begin position="23"/>
        <end position="42"/>
    </location>
</feature>
<sequence>MSEKEGNKVTPKSSTLEADLSGASRSETVSPKSIKNPSNLPQSPRRFSSSSTRSYDTSDYFSTSPVNQRMSSAMSLYGRGYNRSLTRRISLNSSISNFSTMSETSLPWTTKDIGFNAISGVLNDPNVKASNTARPTKNDIPSVPQTVIKKVKPSDFSNYLKQITPVFERYNYNKESGVESSHNIRNSTSSLIETPDASTTKILANLENLQPDNSEIPVHRLESSRNPYSVRMPPYSPDNDRPIEPVIDLPLLETVPPLFFDPDFNLENPRTFDMVCENTDIIDSTLKNPTISTNAILQEKLSHYLDTVEVHLIKEISLRSSSFFEALSNLQALHSETLECVSQINSLRQKLAQIDDSQTKQGLEIVRLKRRRANMGRLYEGIRMVAEISSTQSVLQALLEQGDYFSALDLIEEANSILHGGESQRSQLEELINDQGLKTLTSSTNNSKTMIVNRLSNVADGFKKSGTIDLRGVRALMYFGGQLVEMYKAIGVMMENDLLNMLFMDFEEHIENVNTTNTINILCNDNKINYSVKHSTPISVMIDPDKEEKLKKRITPLVLGLYRMNRFSSTLQAYRERMLEEIKKIAQIQKNFKSLMTLIEAKDDHTNYSSTERSLNTTKLLKGMTFDAFLNTLLSIYAILLEGIKRIAIYNELFSDILADVQKISLGIHFDTFENEKDSSNKDPQVNDDSKSLKETEAKVSDTKTQIESNTASGKSKISTALKITTGIKSIIQKTQSLALKSSSSLLDSQPKKPESVSSPSKPEIKLDSNNQYTQSVSDSSQIVFAAADLAHVRCAKLIAVRADQNAQLNQKDFYRLFNVTWAFVLECESLCGRMCYGLRGTIISQAKAFLTHFHMEKTKQEATLVENEQWIQAGVPIDFQRIVDRIITASTNGLSIFKDSPFDHLSPPASPVYPPSDTQFGHNNDIANSTDEKDRIQNNPPVQSSNRQIFVEERKFFLVGCSLLLLKMIDDYLKCMVNIPVLATETMNRIVELLNLFNSKTCQVILGAGAMHSAGLKNITAKHLALASQSLGAMIALIPYIRECIRHNLNSRQVVMLTEFDRIKRDYINHQSEIHSKLVSIMNDRLIVHLRSFQSTNWDESDTKDGPNSYMESLVKETTTLHKVLNKYLPLEILQNVMSDVFKSSNAKIAEEIAKVNIQTPVGKERITTDIQYYIRKLTALEGLQGSTSDLENIINDLTIKENLSNDDKTINITSHDSN</sequence>
<dbReference type="OrthoDB" id="10259024at2759"/>
<accession>A0A8H4ENJ8</accession>
<dbReference type="GO" id="GO:0019905">
    <property type="term" value="F:syntaxin binding"/>
    <property type="evidence" value="ECO:0007669"/>
    <property type="project" value="TreeGrafter"/>
</dbReference>
<dbReference type="Pfam" id="PF07928">
    <property type="entry name" value="Vps54"/>
    <property type="match status" value="1"/>
</dbReference>
<feature type="compositionally biased region" description="Basic and acidic residues" evidence="8">
    <location>
        <begin position="688"/>
        <end position="702"/>
    </location>
</feature>
<feature type="region of interest" description="Disordered" evidence="8">
    <location>
        <begin position="914"/>
        <end position="944"/>
    </location>
</feature>